<dbReference type="EMBL" id="MHRQ01000029">
    <property type="protein sequence ID" value="OHA25954.1"/>
    <property type="molecule type" value="Genomic_DNA"/>
</dbReference>
<dbReference type="Gene3D" id="3.30.110.10">
    <property type="entry name" value="Translation initiation factor 3 (IF-3), C-terminal domain"/>
    <property type="match status" value="1"/>
</dbReference>
<organism evidence="8 9">
    <name type="scientific">Candidatus Taylorbacteria bacterium RIFCSPHIGHO2_02_FULL_46_13</name>
    <dbReference type="NCBI Taxonomy" id="1802312"/>
    <lineage>
        <taxon>Bacteria</taxon>
        <taxon>Candidatus Tayloriibacteriota</taxon>
    </lineage>
</organism>
<evidence type="ECO:0000313" key="8">
    <source>
        <dbReference type="EMBL" id="OHA25954.1"/>
    </source>
</evidence>
<feature type="domain" description="Translation initiation factor 3 N-terminal" evidence="7">
    <location>
        <begin position="7"/>
        <end position="76"/>
    </location>
</feature>
<evidence type="ECO:0000313" key="9">
    <source>
        <dbReference type="Proteomes" id="UP000177565"/>
    </source>
</evidence>
<comment type="function">
    <text evidence="5">IF-3 binds to the 30S ribosomal subunit and shifts the equilibrium between 70S ribosomes and their 50S and 30S subunits in favor of the free subunits, thus enhancing the availability of 30S subunits on which protein synthesis initiation begins.</text>
</comment>
<evidence type="ECO:0000259" key="7">
    <source>
        <dbReference type="Pfam" id="PF05198"/>
    </source>
</evidence>
<dbReference type="InterPro" id="IPR019813">
    <property type="entry name" value="Translation_initiation_fac3_CS"/>
</dbReference>
<dbReference type="GO" id="GO:0005737">
    <property type="term" value="C:cytoplasm"/>
    <property type="evidence" value="ECO:0007669"/>
    <property type="project" value="UniProtKB-SubCell"/>
</dbReference>
<accession>A0A1G2MQC2</accession>
<keyword evidence="2 5" id="KW-0396">Initiation factor</keyword>
<dbReference type="InterPro" id="IPR036788">
    <property type="entry name" value="T_IF-3_C_sf"/>
</dbReference>
<name>A0A1G2MQC2_9BACT</name>
<comment type="caution">
    <text evidence="8">The sequence shown here is derived from an EMBL/GenBank/DDBJ whole genome shotgun (WGS) entry which is preliminary data.</text>
</comment>
<dbReference type="Proteomes" id="UP000177565">
    <property type="component" value="Unassembled WGS sequence"/>
</dbReference>
<sequence>MLHKTRINKAISAPELRVIGEDGENVGVISLTDALSRAEAAGLDLIEISPFATPPVAKIMDYGKFQYAENKKQKEAKSKIRNVETKAIQLTIGTGDHDLLLKAKKAGEWLREGHRIKIDLFLRGRAKYMDAKFLKERLERILKLIPEGHKIAEQAQKSPKGLTLVIEKQ</sequence>
<comment type="subunit">
    <text evidence="5">Monomer.</text>
</comment>
<dbReference type="FunFam" id="3.10.20.80:FF:000001">
    <property type="entry name" value="Translation initiation factor IF-3"/>
    <property type="match status" value="1"/>
</dbReference>
<dbReference type="PANTHER" id="PTHR10938">
    <property type="entry name" value="TRANSLATION INITIATION FACTOR IF-3"/>
    <property type="match status" value="1"/>
</dbReference>
<dbReference type="PROSITE" id="PS00938">
    <property type="entry name" value="IF3"/>
    <property type="match status" value="1"/>
</dbReference>
<dbReference type="InterPro" id="IPR019815">
    <property type="entry name" value="Translation_initiation_fac_3_C"/>
</dbReference>
<evidence type="ECO:0000256" key="5">
    <source>
        <dbReference type="RuleBase" id="RU000646"/>
    </source>
</evidence>
<dbReference type="PANTHER" id="PTHR10938:SF0">
    <property type="entry name" value="TRANSLATION INITIATION FACTOR IF-3, MITOCHONDRIAL"/>
    <property type="match status" value="1"/>
</dbReference>
<dbReference type="Gene3D" id="3.10.20.80">
    <property type="entry name" value="Translation initiation factor 3 (IF-3), N-terminal domain"/>
    <property type="match status" value="1"/>
</dbReference>
<protein>
    <recommendedName>
        <fullName evidence="4 5">Translation initiation factor IF-3</fullName>
    </recommendedName>
</protein>
<dbReference type="NCBIfam" id="TIGR00168">
    <property type="entry name" value="infC"/>
    <property type="match status" value="1"/>
</dbReference>
<comment type="subcellular location">
    <subcellularLocation>
        <location evidence="5">Cytoplasm</location>
    </subcellularLocation>
</comment>
<reference evidence="8 9" key="1">
    <citation type="journal article" date="2016" name="Nat. Commun.">
        <title>Thousands of microbial genomes shed light on interconnected biogeochemical processes in an aquifer system.</title>
        <authorList>
            <person name="Anantharaman K."/>
            <person name="Brown C.T."/>
            <person name="Hug L.A."/>
            <person name="Sharon I."/>
            <person name="Castelle C.J."/>
            <person name="Probst A.J."/>
            <person name="Thomas B.C."/>
            <person name="Singh A."/>
            <person name="Wilkins M.J."/>
            <person name="Karaoz U."/>
            <person name="Brodie E.L."/>
            <person name="Williams K.H."/>
            <person name="Hubbard S.S."/>
            <person name="Banfield J.F."/>
        </authorList>
    </citation>
    <scope>NUCLEOTIDE SEQUENCE [LARGE SCALE GENOMIC DNA]</scope>
</reference>
<evidence type="ECO:0000256" key="2">
    <source>
        <dbReference type="ARBA" id="ARBA00022540"/>
    </source>
</evidence>
<dbReference type="GO" id="GO:0032790">
    <property type="term" value="P:ribosome disassembly"/>
    <property type="evidence" value="ECO:0007669"/>
    <property type="project" value="TreeGrafter"/>
</dbReference>
<dbReference type="Pfam" id="PF05198">
    <property type="entry name" value="IF3_N"/>
    <property type="match status" value="1"/>
</dbReference>
<dbReference type="SUPFAM" id="SSF54364">
    <property type="entry name" value="Translation initiation factor IF3, N-terminal domain"/>
    <property type="match status" value="1"/>
</dbReference>
<proteinExistence type="inferred from homology"/>
<dbReference type="AlphaFoldDB" id="A0A1G2MQC2"/>
<dbReference type="SUPFAM" id="SSF55200">
    <property type="entry name" value="Translation initiation factor IF3, C-terminal domain"/>
    <property type="match status" value="1"/>
</dbReference>
<keyword evidence="3 5" id="KW-0648">Protein biosynthesis</keyword>
<gene>
    <name evidence="8" type="ORF">A3C06_01885</name>
</gene>
<evidence type="ECO:0000256" key="3">
    <source>
        <dbReference type="ARBA" id="ARBA00022917"/>
    </source>
</evidence>
<feature type="domain" description="Translation initiation factor 3 C-terminal" evidence="6">
    <location>
        <begin position="83"/>
        <end position="167"/>
    </location>
</feature>
<dbReference type="InterPro" id="IPR036787">
    <property type="entry name" value="T_IF-3_N_sf"/>
</dbReference>
<comment type="similarity">
    <text evidence="1 5">Belongs to the IF-3 family.</text>
</comment>
<dbReference type="InterPro" id="IPR019814">
    <property type="entry name" value="Translation_initiation_fac_3_N"/>
</dbReference>
<dbReference type="GO" id="GO:0043022">
    <property type="term" value="F:ribosome binding"/>
    <property type="evidence" value="ECO:0007669"/>
    <property type="project" value="TreeGrafter"/>
</dbReference>
<evidence type="ECO:0000256" key="1">
    <source>
        <dbReference type="ARBA" id="ARBA00005439"/>
    </source>
</evidence>
<dbReference type="STRING" id="1802312.A3C06_01885"/>
<evidence type="ECO:0000256" key="4">
    <source>
        <dbReference type="NCBIfam" id="TIGR00168"/>
    </source>
</evidence>
<dbReference type="GO" id="GO:0003743">
    <property type="term" value="F:translation initiation factor activity"/>
    <property type="evidence" value="ECO:0007669"/>
    <property type="project" value="UniProtKB-UniRule"/>
</dbReference>
<evidence type="ECO:0000259" key="6">
    <source>
        <dbReference type="Pfam" id="PF00707"/>
    </source>
</evidence>
<dbReference type="InterPro" id="IPR001288">
    <property type="entry name" value="Translation_initiation_fac_3"/>
</dbReference>
<dbReference type="Pfam" id="PF00707">
    <property type="entry name" value="IF3_C"/>
    <property type="match status" value="1"/>
</dbReference>